<keyword evidence="3" id="KW-0255">Endonuclease</keyword>
<dbReference type="GO" id="GO:0003964">
    <property type="term" value="F:RNA-directed DNA polymerase activity"/>
    <property type="evidence" value="ECO:0007669"/>
    <property type="project" value="UniProtKB-KW"/>
</dbReference>
<feature type="region of interest" description="Disordered" evidence="2">
    <location>
        <begin position="201"/>
        <end position="281"/>
    </location>
</feature>
<sequence>MLQSIQGELAKQKQDMKDMAKNIKEAINTNIDDFFCRIELKTIELENKIERQQNTIDFLEKQVRKKNVVFFGVDETEQNYEELLEIMLNIINCTMKISCQKWEVETVTRIGKKFNKTRPVVVTISTKSRKIELFRKKKTLENSGIYIKEDYPPNVLQKRKELQDVLKQELNSGKRVALHYDKIVTLKTLVTMDLTANTENKNKRFMSESPEHVEVTNTSKEKRTKQASKKKKTKNITNYFRGTNRDDVDGKTIKQVASPPPPPSRPVTVEEYDQNPLSKPN</sequence>
<keyword evidence="3" id="KW-0808">Transferase</keyword>
<evidence type="ECO:0000313" key="4">
    <source>
        <dbReference type="Proteomes" id="UP000037510"/>
    </source>
</evidence>
<evidence type="ECO:0000313" key="3">
    <source>
        <dbReference type="EMBL" id="KOB74106.1"/>
    </source>
</evidence>
<organism evidence="3 4">
    <name type="scientific">Operophtera brumata</name>
    <name type="common">Winter moth</name>
    <name type="synonym">Phalaena brumata</name>
    <dbReference type="NCBI Taxonomy" id="104452"/>
    <lineage>
        <taxon>Eukaryota</taxon>
        <taxon>Metazoa</taxon>
        <taxon>Ecdysozoa</taxon>
        <taxon>Arthropoda</taxon>
        <taxon>Hexapoda</taxon>
        <taxon>Insecta</taxon>
        <taxon>Pterygota</taxon>
        <taxon>Neoptera</taxon>
        <taxon>Endopterygota</taxon>
        <taxon>Lepidoptera</taxon>
        <taxon>Glossata</taxon>
        <taxon>Ditrysia</taxon>
        <taxon>Geometroidea</taxon>
        <taxon>Geometridae</taxon>
        <taxon>Larentiinae</taxon>
        <taxon>Operophtera</taxon>
    </lineage>
</organism>
<keyword evidence="3" id="KW-0548">Nucleotidyltransferase</keyword>
<keyword evidence="3" id="KW-0540">Nuclease</keyword>
<dbReference type="GO" id="GO:0004519">
    <property type="term" value="F:endonuclease activity"/>
    <property type="evidence" value="ECO:0007669"/>
    <property type="project" value="UniProtKB-KW"/>
</dbReference>
<evidence type="ECO:0000256" key="1">
    <source>
        <dbReference type="SAM" id="Coils"/>
    </source>
</evidence>
<comment type="caution">
    <text evidence="3">The sequence shown here is derived from an EMBL/GenBank/DDBJ whole genome shotgun (WGS) entry which is preliminary data.</text>
</comment>
<keyword evidence="3" id="KW-0378">Hydrolase</keyword>
<feature type="compositionally biased region" description="Basic and acidic residues" evidence="2">
    <location>
        <begin position="201"/>
        <end position="214"/>
    </location>
</feature>
<keyword evidence="3" id="KW-0695">RNA-directed DNA polymerase</keyword>
<dbReference type="Proteomes" id="UP000037510">
    <property type="component" value="Unassembled WGS sequence"/>
</dbReference>
<dbReference type="EMBL" id="JTDY01001350">
    <property type="protein sequence ID" value="KOB74106.1"/>
    <property type="molecule type" value="Genomic_DNA"/>
</dbReference>
<feature type="compositionally biased region" description="Basic and acidic residues" evidence="2">
    <location>
        <begin position="243"/>
        <end position="252"/>
    </location>
</feature>
<accession>A0A0L7LFX4</accession>
<keyword evidence="4" id="KW-1185">Reference proteome</keyword>
<gene>
    <name evidence="3" type="ORF">OBRU01_01863</name>
</gene>
<reference evidence="3 4" key="1">
    <citation type="journal article" date="2015" name="Genome Biol. Evol.">
        <title>The genome of winter moth (Operophtera brumata) provides a genomic perspective on sexual dimorphism and phenology.</title>
        <authorList>
            <person name="Derks M.F."/>
            <person name="Smit S."/>
            <person name="Salis L."/>
            <person name="Schijlen E."/>
            <person name="Bossers A."/>
            <person name="Mateman C."/>
            <person name="Pijl A.S."/>
            <person name="de Ridder D."/>
            <person name="Groenen M.A."/>
            <person name="Visser M.E."/>
            <person name="Megens H.J."/>
        </authorList>
    </citation>
    <scope>NUCLEOTIDE SEQUENCE [LARGE SCALE GENOMIC DNA]</scope>
    <source>
        <strain evidence="3">WM2013NL</strain>
        <tissue evidence="3">Head and thorax</tissue>
    </source>
</reference>
<protein>
    <submittedName>
        <fullName evidence="3">Endonuclease-reverse transcriptase</fullName>
    </submittedName>
</protein>
<proteinExistence type="predicted"/>
<keyword evidence="1" id="KW-0175">Coiled coil</keyword>
<evidence type="ECO:0000256" key="2">
    <source>
        <dbReference type="SAM" id="MobiDB-lite"/>
    </source>
</evidence>
<feature type="compositionally biased region" description="Basic residues" evidence="2">
    <location>
        <begin position="222"/>
        <end position="234"/>
    </location>
</feature>
<feature type="coiled-coil region" evidence="1">
    <location>
        <begin position="2"/>
        <end position="69"/>
    </location>
</feature>
<dbReference type="AlphaFoldDB" id="A0A0L7LFX4"/>
<name>A0A0L7LFX4_OPEBR</name>